<evidence type="ECO:0000313" key="2">
    <source>
        <dbReference type="EMBL" id="APH72263.1"/>
    </source>
</evidence>
<dbReference type="AlphaFoldDB" id="A0A1L3SS59"/>
<accession>A0A1L3SS59</accession>
<gene>
    <name evidence="2" type="ORF">BSQ44_13480</name>
</gene>
<reference evidence="3" key="1">
    <citation type="submission" date="2016-11" db="EMBL/GenBank/DDBJ databases">
        <title>Mesorhizobium oceanicum sp. nov., isolated from deep seawater in South China Sea.</title>
        <authorList>
            <person name="Fu G.-Y."/>
        </authorList>
    </citation>
    <scope>NUCLEOTIDE SEQUENCE [LARGE SCALE GENOMIC DNA]</scope>
    <source>
        <strain evidence="3">B7</strain>
    </source>
</reference>
<feature type="compositionally biased region" description="Basic and acidic residues" evidence="1">
    <location>
        <begin position="15"/>
        <end position="62"/>
    </location>
</feature>
<dbReference type="KEGG" id="meso:BSQ44_13480"/>
<feature type="region of interest" description="Disordered" evidence="1">
    <location>
        <begin position="13"/>
        <end position="62"/>
    </location>
</feature>
<proteinExistence type="predicted"/>
<dbReference type="STRING" id="1670800.BSQ44_13480"/>
<dbReference type="RefSeq" id="WP_072604988.1">
    <property type="nucleotide sequence ID" value="NZ_CP018171.1"/>
</dbReference>
<organism evidence="2 3">
    <name type="scientific">Aquibium oceanicum</name>
    <dbReference type="NCBI Taxonomy" id="1670800"/>
    <lineage>
        <taxon>Bacteria</taxon>
        <taxon>Pseudomonadati</taxon>
        <taxon>Pseudomonadota</taxon>
        <taxon>Alphaproteobacteria</taxon>
        <taxon>Hyphomicrobiales</taxon>
        <taxon>Phyllobacteriaceae</taxon>
        <taxon>Aquibium</taxon>
    </lineage>
</organism>
<evidence type="ECO:0000313" key="3">
    <source>
        <dbReference type="Proteomes" id="UP000182840"/>
    </source>
</evidence>
<evidence type="ECO:0008006" key="4">
    <source>
        <dbReference type="Google" id="ProtNLM"/>
    </source>
</evidence>
<evidence type="ECO:0000256" key="1">
    <source>
        <dbReference type="SAM" id="MobiDB-lite"/>
    </source>
</evidence>
<protein>
    <recommendedName>
        <fullName evidence="4">DUF4169 domain-containing protein</fullName>
    </recommendedName>
</protein>
<sequence>MAEIVNLRMARKRAARAEHDRAADENRIRHGQPKAEKLARRAEKRRLDVHLEGHRRDRKDDE</sequence>
<dbReference type="InterPro" id="IPR025227">
    <property type="entry name" value="DUF4169"/>
</dbReference>
<keyword evidence="3" id="KW-1185">Reference proteome</keyword>
<dbReference type="Proteomes" id="UP000182840">
    <property type="component" value="Chromosome"/>
</dbReference>
<dbReference type="EMBL" id="CP018171">
    <property type="protein sequence ID" value="APH72263.1"/>
    <property type="molecule type" value="Genomic_DNA"/>
</dbReference>
<dbReference type="Pfam" id="PF13770">
    <property type="entry name" value="DUF4169"/>
    <property type="match status" value="1"/>
</dbReference>
<name>A0A1L3SS59_9HYPH</name>